<dbReference type="InterPro" id="IPR024925">
    <property type="entry name" value="Malonyl_CoA-ACP_transAc"/>
</dbReference>
<dbReference type="InterPro" id="IPR016035">
    <property type="entry name" value="Acyl_Trfase/lysoPLipase"/>
</dbReference>
<dbReference type="GO" id="GO:0004314">
    <property type="term" value="F:[acyl-carrier-protein] S-malonyltransferase activity"/>
    <property type="evidence" value="ECO:0007669"/>
    <property type="project" value="UniProtKB-EC"/>
</dbReference>
<dbReference type="AlphaFoldDB" id="A0A1F5H7V9"/>
<dbReference type="InterPro" id="IPR001227">
    <property type="entry name" value="Ac_transferase_dom_sf"/>
</dbReference>
<keyword evidence="6" id="KW-0472">Membrane</keyword>
<evidence type="ECO:0000256" key="3">
    <source>
        <dbReference type="ARBA" id="ARBA00048462"/>
    </source>
</evidence>
<dbReference type="SMART" id="SM00827">
    <property type="entry name" value="PKS_AT"/>
    <property type="match status" value="1"/>
</dbReference>
<protein>
    <recommendedName>
        <fullName evidence="4">Malonyl CoA-acyl carrier protein transacylase</fullName>
        <ecNumber evidence="4">2.3.1.39</ecNumber>
    </recommendedName>
</protein>
<feature type="active site" evidence="5">
    <location>
        <position position="111"/>
    </location>
</feature>
<evidence type="ECO:0000256" key="2">
    <source>
        <dbReference type="ARBA" id="ARBA00023315"/>
    </source>
</evidence>
<feature type="active site" evidence="5">
    <location>
        <position position="214"/>
    </location>
</feature>
<dbReference type="PANTHER" id="PTHR42681">
    <property type="entry name" value="MALONYL-COA-ACYL CARRIER PROTEIN TRANSACYLASE, MITOCHONDRIAL"/>
    <property type="match status" value="1"/>
</dbReference>
<reference evidence="8 9" key="1">
    <citation type="journal article" date="2016" name="Nat. Commun.">
        <title>Thousands of microbial genomes shed light on interconnected biogeochemical processes in an aquifer system.</title>
        <authorList>
            <person name="Anantharaman K."/>
            <person name="Brown C.T."/>
            <person name="Hug L.A."/>
            <person name="Sharon I."/>
            <person name="Castelle C.J."/>
            <person name="Probst A.J."/>
            <person name="Thomas B.C."/>
            <person name="Singh A."/>
            <person name="Wilkins M.J."/>
            <person name="Karaoz U."/>
            <person name="Brodie E.L."/>
            <person name="Williams K.H."/>
            <person name="Hubbard S.S."/>
            <person name="Banfield J.F."/>
        </authorList>
    </citation>
    <scope>NUCLEOTIDE SEQUENCE [LARGE SCALE GENOMIC DNA]</scope>
</reference>
<comment type="caution">
    <text evidence="8">The sequence shown here is derived from an EMBL/GenBank/DDBJ whole genome shotgun (WGS) entry which is preliminary data.</text>
</comment>
<dbReference type="GO" id="GO:0006633">
    <property type="term" value="P:fatty acid biosynthetic process"/>
    <property type="evidence" value="ECO:0007669"/>
    <property type="project" value="TreeGrafter"/>
</dbReference>
<sequence length="327" mass="36165">MSPVERSVAVAPETEPHRLIALLVPGQGKQRVGMGWELWQRYPPVKELFSLASEVTGQDVARLCFEGPEGELNKPENAQTAILINHQANLIALQKEGKLHIEDISLVAGHSLGELSGLVPAGAISVEDLLILGRERGKGTQIAYERHPSRMVALKNPSEEIRKLLQTLGVQVCITNTDNLVTFGGLEKAIAEAKRLLTEKKIPFAEVNVAGAFHTKWMKPAVEYVVEALRRIHIRDARIPLVANTTGKLIQTRDQIEKEIIAQLTEPVQWDKTIAHLKDQQTDETIEIGENNHLSKWNTAMIGGGITVITIAGITLASIWRRHHQAH</sequence>
<keyword evidence="6" id="KW-0812">Transmembrane</keyword>
<name>A0A1F5H7V9_9BACT</name>
<dbReference type="Gene3D" id="3.30.70.250">
    <property type="entry name" value="Malonyl-CoA ACP transacylase, ACP-binding"/>
    <property type="match status" value="1"/>
</dbReference>
<dbReference type="InterPro" id="IPR050858">
    <property type="entry name" value="Mal-CoA-ACP_Trans/PKS_FabD"/>
</dbReference>
<accession>A0A1F5H7V9</accession>
<keyword evidence="2 4" id="KW-0012">Acyltransferase</keyword>
<dbReference type="PANTHER" id="PTHR42681:SF1">
    <property type="entry name" value="MALONYL-COA-ACYL CARRIER PROTEIN TRANSACYLASE, MITOCHONDRIAL"/>
    <property type="match status" value="1"/>
</dbReference>
<dbReference type="InterPro" id="IPR014043">
    <property type="entry name" value="Acyl_transferase_dom"/>
</dbReference>
<evidence type="ECO:0000313" key="9">
    <source>
        <dbReference type="Proteomes" id="UP000177039"/>
    </source>
</evidence>
<feature type="domain" description="Malonyl-CoA:ACP transacylase (MAT)" evidence="7">
    <location>
        <begin position="23"/>
        <end position="324"/>
    </location>
</feature>
<keyword evidence="1 4" id="KW-0808">Transferase</keyword>
<comment type="similarity">
    <text evidence="4">Belongs to the fabD family.</text>
</comment>
<keyword evidence="6" id="KW-1133">Transmembrane helix</keyword>
<proteinExistence type="inferred from homology"/>
<dbReference type="Proteomes" id="UP000177039">
    <property type="component" value="Unassembled WGS sequence"/>
</dbReference>
<evidence type="ECO:0000256" key="4">
    <source>
        <dbReference type="PIRNR" id="PIRNR000446"/>
    </source>
</evidence>
<dbReference type="PIRSF" id="PIRSF000446">
    <property type="entry name" value="Mct"/>
    <property type="match status" value="1"/>
</dbReference>
<organism evidence="8 9">
    <name type="scientific">Candidatus Curtissbacteria bacterium RIFCSPLOWO2_01_FULL_42_50</name>
    <dbReference type="NCBI Taxonomy" id="1797730"/>
    <lineage>
        <taxon>Bacteria</taxon>
        <taxon>Candidatus Curtissiibacteriota</taxon>
    </lineage>
</organism>
<comment type="catalytic activity">
    <reaction evidence="3 4">
        <text>holo-[ACP] + malonyl-CoA = malonyl-[ACP] + CoA</text>
        <dbReference type="Rhea" id="RHEA:41792"/>
        <dbReference type="Rhea" id="RHEA-COMP:9623"/>
        <dbReference type="Rhea" id="RHEA-COMP:9685"/>
        <dbReference type="ChEBI" id="CHEBI:57287"/>
        <dbReference type="ChEBI" id="CHEBI:57384"/>
        <dbReference type="ChEBI" id="CHEBI:64479"/>
        <dbReference type="ChEBI" id="CHEBI:78449"/>
        <dbReference type="EC" id="2.3.1.39"/>
    </reaction>
</comment>
<evidence type="ECO:0000256" key="5">
    <source>
        <dbReference type="PIRSR" id="PIRSR000446-1"/>
    </source>
</evidence>
<evidence type="ECO:0000313" key="8">
    <source>
        <dbReference type="EMBL" id="OGE00152.1"/>
    </source>
</evidence>
<feature type="transmembrane region" description="Helical" evidence="6">
    <location>
        <begin position="300"/>
        <end position="320"/>
    </location>
</feature>
<dbReference type="EC" id="2.3.1.39" evidence="4"/>
<dbReference type="Pfam" id="PF00698">
    <property type="entry name" value="Acyl_transf_1"/>
    <property type="match status" value="1"/>
</dbReference>
<dbReference type="SUPFAM" id="SSF52151">
    <property type="entry name" value="FabD/lysophospholipase-like"/>
    <property type="match status" value="1"/>
</dbReference>
<dbReference type="Gene3D" id="3.40.366.10">
    <property type="entry name" value="Malonyl-Coenzyme A Acyl Carrier Protein, domain 2"/>
    <property type="match status" value="1"/>
</dbReference>
<evidence type="ECO:0000256" key="1">
    <source>
        <dbReference type="ARBA" id="ARBA00022679"/>
    </source>
</evidence>
<evidence type="ECO:0000256" key="6">
    <source>
        <dbReference type="SAM" id="Phobius"/>
    </source>
</evidence>
<dbReference type="EMBL" id="MFBT01000005">
    <property type="protein sequence ID" value="OGE00152.1"/>
    <property type="molecule type" value="Genomic_DNA"/>
</dbReference>
<evidence type="ECO:0000259" key="7">
    <source>
        <dbReference type="SMART" id="SM00827"/>
    </source>
</evidence>
<gene>
    <name evidence="8" type="ORF">A3B54_01995</name>
</gene>